<dbReference type="GO" id="GO:0008940">
    <property type="term" value="F:nitrate reductase activity"/>
    <property type="evidence" value="ECO:0007669"/>
    <property type="project" value="TreeGrafter"/>
</dbReference>
<protein>
    <submittedName>
        <fullName evidence="11">Nitrate reductase A subunit gamma</fullName>
    </submittedName>
</protein>
<evidence type="ECO:0000256" key="5">
    <source>
        <dbReference type="ARBA" id="ARBA00022982"/>
    </source>
</evidence>
<sequence length="137" mass="15377">MSAVITLFPSSRRQNALNGMSNERVKAISRLRDTSIILLIVVTAGLGLNTIFDSYHHASQKDVSEMLLLSEYLKSVATLRANASLIENVGIAYKVHMLVGMTIFLIFPFTRLVHVWSVPVTYLKRPYQIVRSKISGR</sequence>
<dbReference type="PATRIC" id="fig|1125411.7.peg.1675"/>
<organism evidence="11 12">
    <name type="scientific">Candidatus Pseudothioglobus singularis PS1</name>
    <dbReference type="NCBI Taxonomy" id="1125411"/>
    <lineage>
        <taxon>Bacteria</taxon>
        <taxon>Pseudomonadati</taxon>
        <taxon>Pseudomonadota</taxon>
        <taxon>Gammaproteobacteria</taxon>
        <taxon>Candidatus Pseudothioglobaceae</taxon>
        <taxon>Candidatus Pseudothioglobus</taxon>
    </lineage>
</organism>
<evidence type="ECO:0000256" key="4">
    <source>
        <dbReference type="ARBA" id="ARBA00022692"/>
    </source>
</evidence>
<dbReference type="Proteomes" id="UP000068905">
    <property type="component" value="Chromosome"/>
</dbReference>
<evidence type="ECO:0000256" key="3">
    <source>
        <dbReference type="ARBA" id="ARBA00022475"/>
    </source>
</evidence>
<dbReference type="PANTHER" id="PTHR30598">
    <property type="entry name" value="NITRATE REDUCTASE PRIVATE CHAPERONE, REDOX ENZYME MATURATION PROTEIN REMP FAMILY"/>
    <property type="match status" value="1"/>
</dbReference>
<keyword evidence="2" id="KW-0813">Transport</keyword>
<accession>A0A0M3T2B1</accession>
<dbReference type="GO" id="GO:0020037">
    <property type="term" value="F:heme binding"/>
    <property type="evidence" value="ECO:0007669"/>
    <property type="project" value="TreeGrafter"/>
</dbReference>
<keyword evidence="12" id="KW-1185">Reference proteome</keyword>
<gene>
    <name evidence="11" type="primary">narI</name>
    <name evidence="11" type="ORF">W908_08525</name>
</gene>
<keyword evidence="3" id="KW-1003">Cell membrane</keyword>
<dbReference type="InterPro" id="IPR023234">
    <property type="entry name" value="NarG-like_domain"/>
</dbReference>
<comment type="subcellular location">
    <subcellularLocation>
        <location evidence="1">Cell membrane</location>
        <topology evidence="1">Multi-pass membrane protein</topology>
    </subcellularLocation>
</comment>
<evidence type="ECO:0000313" key="11">
    <source>
        <dbReference type="EMBL" id="ALE02541.1"/>
    </source>
</evidence>
<keyword evidence="7" id="KW-0560">Oxidoreductase</keyword>
<evidence type="ECO:0000256" key="7">
    <source>
        <dbReference type="ARBA" id="ARBA00023002"/>
    </source>
</evidence>
<dbReference type="RefSeq" id="WP_053820724.1">
    <property type="nucleotide sequence ID" value="NZ_CP006911.1"/>
</dbReference>
<dbReference type="InterPro" id="IPR036197">
    <property type="entry name" value="NarG-like_sf"/>
</dbReference>
<dbReference type="GO" id="GO:0009055">
    <property type="term" value="F:electron transfer activity"/>
    <property type="evidence" value="ECO:0007669"/>
    <property type="project" value="TreeGrafter"/>
</dbReference>
<dbReference type="GO" id="GO:0005886">
    <property type="term" value="C:plasma membrane"/>
    <property type="evidence" value="ECO:0007669"/>
    <property type="project" value="UniProtKB-SubCell"/>
</dbReference>
<proteinExistence type="predicted"/>
<dbReference type="GO" id="GO:0019645">
    <property type="term" value="P:anaerobic electron transport chain"/>
    <property type="evidence" value="ECO:0007669"/>
    <property type="project" value="TreeGrafter"/>
</dbReference>
<dbReference type="InterPro" id="IPR051936">
    <property type="entry name" value="Heme-iron_electron_transfer"/>
</dbReference>
<dbReference type="KEGG" id="tsn:W908_08525"/>
<evidence type="ECO:0000256" key="2">
    <source>
        <dbReference type="ARBA" id="ARBA00022448"/>
    </source>
</evidence>
<dbReference type="STRING" id="1125411.W908_08525"/>
<dbReference type="AlphaFoldDB" id="A0A0M3T2B1"/>
<reference evidence="11 12" key="1">
    <citation type="journal article" date="2015" name="Genome Announc.">
        <title>Genome Sequence of 'Candidatus Thioglobus singularis' Strain PS1, a Mixotroph from the SUP05 Clade of Marine Gammaproteobacteria.</title>
        <authorList>
            <person name="Marshall K.T."/>
            <person name="Morris R.M."/>
        </authorList>
    </citation>
    <scope>NUCLEOTIDE SEQUENCE [LARGE SCALE GENOMIC DNA]</scope>
    <source>
        <strain evidence="11 12">PS1</strain>
    </source>
</reference>
<keyword evidence="5" id="KW-0249">Electron transport</keyword>
<dbReference type="Gene3D" id="1.20.950.20">
    <property type="entry name" value="Transmembrane di-heme cytochromes, Chain C"/>
    <property type="match status" value="1"/>
</dbReference>
<evidence type="ECO:0000256" key="9">
    <source>
        <dbReference type="SAM" id="Phobius"/>
    </source>
</evidence>
<dbReference type="EMBL" id="CP006911">
    <property type="protein sequence ID" value="ALE02541.1"/>
    <property type="molecule type" value="Genomic_DNA"/>
</dbReference>
<keyword evidence="4 9" id="KW-0812">Transmembrane</keyword>
<evidence type="ECO:0000256" key="6">
    <source>
        <dbReference type="ARBA" id="ARBA00022989"/>
    </source>
</evidence>
<dbReference type="OrthoDB" id="9788113at2"/>
<keyword evidence="8 9" id="KW-0472">Membrane</keyword>
<evidence type="ECO:0000256" key="8">
    <source>
        <dbReference type="ARBA" id="ARBA00023136"/>
    </source>
</evidence>
<name>A0A0M3T2B1_9GAMM</name>
<feature type="transmembrane region" description="Helical" evidence="9">
    <location>
        <begin position="98"/>
        <end position="123"/>
    </location>
</feature>
<keyword evidence="6 9" id="KW-1133">Transmembrane helix</keyword>
<feature type="domain" description="NarG-like" evidence="10">
    <location>
        <begin position="20"/>
        <end position="133"/>
    </location>
</feature>
<dbReference type="PANTHER" id="PTHR30598:SF3">
    <property type="entry name" value="RESPIRATORY NITRATE REDUCTASE 1 GAMMA CHAIN"/>
    <property type="match status" value="1"/>
</dbReference>
<feature type="transmembrane region" description="Helical" evidence="9">
    <location>
        <begin position="34"/>
        <end position="52"/>
    </location>
</feature>
<dbReference type="Pfam" id="PF02665">
    <property type="entry name" value="Nitrate_red_gam"/>
    <property type="match status" value="1"/>
</dbReference>
<evidence type="ECO:0000313" key="12">
    <source>
        <dbReference type="Proteomes" id="UP000068905"/>
    </source>
</evidence>
<evidence type="ECO:0000259" key="10">
    <source>
        <dbReference type="Pfam" id="PF02665"/>
    </source>
</evidence>
<dbReference type="SUPFAM" id="SSF103501">
    <property type="entry name" value="Respiratory nitrate reductase 1 gamma chain"/>
    <property type="match status" value="1"/>
</dbReference>
<evidence type="ECO:0000256" key="1">
    <source>
        <dbReference type="ARBA" id="ARBA00004651"/>
    </source>
</evidence>